<dbReference type="GeneID" id="112126367"/>
<dbReference type="AlphaFoldDB" id="A0A8I6TIJ5"/>
<sequence>MNPMKLGKVIFNSNFTHKDDIMNHKMGVIRGVEPDLPENEILNVTKSPVCVKSVRRISKIFSEENNQARKVTLGTCILTFDSQLLPESITIYGSRCKVDPYVPPLRQCRKCYRFNHFQDQCRSKQRCEICGLTHDEKSPCNNSMKYANCSGNHKASDKTCPEYVRLIS</sequence>
<organism evidence="1 2">
    <name type="scientific">Cimex lectularius</name>
    <name type="common">Bed bug</name>
    <name type="synonym">Acanthia lectularia</name>
    <dbReference type="NCBI Taxonomy" id="79782"/>
    <lineage>
        <taxon>Eukaryota</taxon>
        <taxon>Metazoa</taxon>
        <taxon>Ecdysozoa</taxon>
        <taxon>Arthropoda</taxon>
        <taxon>Hexapoda</taxon>
        <taxon>Insecta</taxon>
        <taxon>Pterygota</taxon>
        <taxon>Neoptera</taxon>
        <taxon>Paraneoptera</taxon>
        <taxon>Hemiptera</taxon>
        <taxon>Heteroptera</taxon>
        <taxon>Panheteroptera</taxon>
        <taxon>Cimicomorpha</taxon>
        <taxon>Cimicidae</taxon>
        <taxon>Cimex</taxon>
    </lineage>
</organism>
<protein>
    <recommendedName>
        <fullName evidence="3">Nucleic-acid-binding protein from transposon X-element</fullName>
    </recommendedName>
</protein>
<evidence type="ECO:0000313" key="2">
    <source>
        <dbReference type="Proteomes" id="UP000494040"/>
    </source>
</evidence>
<keyword evidence="2" id="KW-1185">Reference proteome</keyword>
<reference evidence="1" key="1">
    <citation type="submission" date="2022-01" db="UniProtKB">
        <authorList>
            <consortium name="EnsemblMetazoa"/>
        </authorList>
    </citation>
    <scope>IDENTIFICATION</scope>
</reference>
<evidence type="ECO:0008006" key="3">
    <source>
        <dbReference type="Google" id="ProtNLM"/>
    </source>
</evidence>
<dbReference type="OMA" id="GSECTNT"/>
<accession>A0A8I6TIJ5</accession>
<dbReference type="OrthoDB" id="6621680at2759"/>
<dbReference type="EnsemblMetazoa" id="XM_024225295.1">
    <property type="protein sequence ID" value="XP_024081063.1"/>
    <property type="gene ID" value="LOC112126367"/>
</dbReference>
<dbReference type="RefSeq" id="XP_024081063.1">
    <property type="nucleotide sequence ID" value="XM_024225295.1"/>
</dbReference>
<dbReference type="KEGG" id="clec:112126367"/>
<dbReference type="Proteomes" id="UP000494040">
    <property type="component" value="Unassembled WGS sequence"/>
</dbReference>
<name>A0A8I6TIJ5_CIMLE</name>
<evidence type="ECO:0000313" key="1">
    <source>
        <dbReference type="EnsemblMetazoa" id="XP_024081063.1"/>
    </source>
</evidence>
<proteinExistence type="predicted"/>